<protein>
    <submittedName>
        <fullName evidence="2">Uncharacterized protein</fullName>
    </submittedName>
</protein>
<sequence>MQHSQKISHIYSTLMIFICVTKLGGMYRALPKTMYYLTILIASLTSIGYFVSAHLTNTNISTPDHSSAHINPRWLPEIHCEWLRPAITNKHICYLGYQAVARDKDVNIDLSVWNQDCNKIGYATFVPPGKTYNLNSALPYVVVTRVKKAKSFNVPPSLDYAGKHFDGNKPNRIALGFKCYYPFENSPDMEPALWKMTIYCFVPFEC</sequence>
<comment type="caution">
    <text evidence="2">The sequence shown here is derived from an EMBL/GenBank/DDBJ whole genome shotgun (WGS) entry which is preliminary data.</text>
</comment>
<name>A0ABR4C7N7_9HELO</name>
<proteinExistence type="predicted"/>
<dbReference type="EMBL" id="JAZHXI010000012">
    <property type="protein sequence ID" value="KAL2065930.1"/>
    <property type="molecule type" value="Genomic_DNA"/>
</dbReference>
<gene>
    <name evidence="2" type="ORF">VTL71DRAFT_3600</name>
</gene>
<evidence type="ECO:0000256" key="1">
    <source>
        <dbReference type="SAM" id="Phobius"/>
    </source>
</evidence>
<keyword evidence="3" id="KW-1185">Reference proteome</keyword>
<feature type="transmembrane region" description="Helical" evidence="1">
    <location>
        <begin position="33"/>
        <end position="51"/>
    </location>
</feature>
<evidence type="ECO:0000313" key="2">
    <source>
        <dbReference type="EMBL" id="KAL2065930.1"/>
    </source>
</evidence>
<keyword evidence="1" id="KW-0812">Transmembrane</keyword>
<accession>A0ABR4C7N7</accession>
<keyword evidence="1" id="KW-1133">Transmembrane helix</keyword>
<organism evidence="2 3">
    <name type="scientific">Oculimacula yallundae</name>
    <dbReference type="NCBI Taxonomy" id="86028"/>
    <lineage>
        <taxon>Eukaryota</taxon>
        <taxon>Fungi</taxon>
        <taxon>Dikarya</taxon>
        <taxon>Ascomycota</taxon>
        <taxon>Pezizomycotina</taxon>
        <taxon>Leotiomycetes</taxon>
        <taxon>Helotiales</taxon>
        <taxon>Ploettnerulaceae</taxon>
        <taxon>Oculimacula</taxon>
    </lineage>
</organism>
<evidence type="ECO:0000313" key="3">
    <source>
        <dbReference type="Proteomes" id="UP001595075"/>
    </source>
</evidence>
<reference evidence="2 3" key="1">
    <citation type="journal article" date="2024" name="Commun. Biol.">
        <title>Comparative genomic analysis of thermophilic fungi reveals convergent evolutionary adaptations and gene losses.</title>
        <authorList>
            <person name="Steindorff A.S."/>
            <person name="Aguilar-Pontes M.V."/>
            <person name="Robinson A.J."/>
            <person name="Andreopoulos B."/>
            <person name="LaButti K."/>
            <person name="Kuo A."/>
            <person name="Mondo S."/>
            <person name="Riley R."/>
            <person name="Otillar R."/>
            <person name="Haridas S."/>
            <person name="Lipzen A."/>
            <person name="Grimwood J."/>
            <person name="Schmutz J."/>
            <person name="Clum A."/>
            <person name="Reid I.D."/>
            <person name="Moisan M.C."/>
            <person name="Butler G."/>
            <person name="Nguyen T.T.M."/>
            <person name="Dewar K."/>
            <person name="Conant G."/>
            <person name="Drula E."/>
            <person name="Henrissat B."/>
            <person name="Hansel C."/>
            <person name="Singer S."/>
            <person name="Hutchinson M.I."/>
            <person name="de Vries R.P."/>
            <person name="Natvig D.O."/>
            <person name="Powell A.J."/>
            <person name="Tsang A."/>
            <person name="Grigoriev I.V."/>
        </authorList>
    </citation>
    <scope>NUCLEOTIDE SEQUENCE [LARGE SCALE GENOMIC DNA]</scope>
    <source>
        <strain evidence="2 3">CBS 494.80</strain>
    </source>
</reference>
<feature type="transmembrane region" description="Helical" evidence="1">
    <location>
        <begin position="7"/>
        <end position="27"/>
    </location>
</feature>
<keyword evidence="1" id="KW-0472">Membrane</keyword>
<dbReference type="Proteomes" id="UP001595075">
    <property type="component" value="Unassembled WGS sequence"/>
</dbReference>